<dbReference type="eggNOG" id="KOG1850">
    <property type="taxonomic scope" value="Eukaryota"/>
</dbReference>
<dbReference type="PANTHER" id="PTHR16127:SF13">
    <property type="entry name" value="GH01188P"/>
    <property type="match status" value="1"/>
</dbReference>
<accession>B4K580</accession>
<evidence type="ECO:0000256" key="3">
    <source>
        <dbReference type="SAM" id="MobiDB-lite"/>
    </source>
</evidence>
<dbReference type="GO" id="GO:0019905">
    <property type="term" value="F:syntaxin binding"/>
    <property type="evidence" value="ECO:0007669"/>
    <property type="project" value="InterPro"/>
</dbReference>
<dbReference type="Pfam" id="PF09728">
    <property type="entry name" value="Taxilin"/>
    <property type="match status" value="1"/>
</dbReference>
<feature type="compositionally biased region" description="Low complexity" evidence="3">
    <location>
        <begin position="431"/>
        <end position="442"/>
    </location>
</feature>
<keyword evidence="2" id="KW-0175">Coiled coil</keyword>
<evidence type="ECO:0000256" key="2">
    <source>
        <dbReference type="SAM" id="Coils"/>
    </source>
</evidence>
<dbReference type="PhylomeDB" id="B4K580"/>
<dbReference type="InterPro" id="IPR026183">
    <property type="entry name" value="Taxilin_fam"/>
</dbReference>
<dbReference type="SMR" id="B4K580"/>
<evidence type="ECO:0000256" key="1">
    <source>
        <dbReference type="ARBA" id="ARBA00009550"/>
    </source>
</evidence>
<comment type="similarity">
    <text evidence="1">Belongs to the taxilin family.</text>
</comment>
<feature type="coiled-coil region" evidence="2">
    <location>
        <begin position="293"/>
        <end position="334"/>
    </location>
</feature>
<dbReference type="PANTHER" id="PTHR16127">
    <property type="entry name" value="TAXILIN"/>
    <property type="match status" value="1"/>
</dbReference>
<dbReference type="HOGENOM" id="CLU_529216_0_0_1"/>
<evidence type="ECO:0000313" key="4">
    <source>
        <dbReference type="EMBL" id="EDW15080.1"/>
    </source>
</evidence>
<evidence type="ECO:0000313" key="5">
    <source>
        <dbReference type="Proteomes" id="UP000009192"/>
    </source>
</evidence>
<protein>
    <recommendedName>
        <fullName evidence="6">Alpha-taxilin</fullName>
    </recommendedName>
</protein>
<dbReference type="Proteomes" id="UP000009192">
    <property type="component" value="Unassembled WGS sequence"/>
</dbReference>
<dbReference type="InParanoid" id="B4K580"/>
<feature type="coiled-coil region" evidence="2">
    <location>
        <begin position="216"/>
        <end position="250"/>
    </location>
</feature>
<dbReference type="FunCoup" id="B4K580">
    <property type="interactions" value="867"/>
</dbReference>
<feature type="compositionally biased region" description="Basic residues" evidence="3">
    <location>
        <begin position="420"/>
        <end position="430"/>
    </location>
</feature>
<reference evidence="4 5" key="1">
    <citation type="journal article" date="2007" name="Nature">
        <title>Evolution of genes and genomes on the Drosophila phylogeny.</title>
        <authorList>
            <consortium name="Drosophila 12 Genomes Consortium"/>
            <person name="Clark A.G."/>
            <person name="Eisen M.B."/>
            <person name="Smith D.R."/>
            <person name="Bergman C.M."/>
            <person name="Oliver B."/>
            <person name="Markow T.A."/>
            <person name="Kaufman T.C."/>
            <person name="Kellis M."/>
            <person name="Gelbart W."/>
            <person name="Iyer V.N."/>
            <person name="Pollard D.A."/>
            <person name="Sackton T.B."/>
            <person name="Larracuente A.M."/>
            <person name="Singh N.D."/>
            <person name="Abad J.P."/>
            <person name="Abt D.N."/>
            <person name="Adryan B."/>
            <person name="Aguade M."/>
            <person name="Akashi H."/>
            <person name="Anderson W.W."/>
            <person name="Aquadro C.F."/>
            <person name="Ardell D.H."/>
            <person name="Arguello R."/>
            <person name="Artieri C.G."/>
            <person name="Barbash D.A."/>
            <person name="Barker D."/>
            <person name="Barsanti P."/>
            <person name="Batterham P."/>
            <person name="Batzoglou S."/>
            <person name="Begun D."/>
            <person name="Bhutkar A."/>
            <person name="Blanco E."/>
            <person name="Bosak S.A."/>
            <person name="Bradley R.K."/>
            <person name="Brand A.D."/>
            <person name="Brent M.R."/>
            <person name="Brooks A.N."/>
            <person name="Brown R.H."/>
            <person name="Butlin R.K."/>
            <person name="Caggese C."/>
            <person name="Calvi B.R."/>
            <person name="Bernardo de Carvalho A."/>
            <person name="Caspi A."/>
            <person name="Castrezana S."/>
            <person name="Celniker S.E."/>
            <person name="Chang J.L."/>
            <person name="Chapple C."/>
            <person name="Chatterji S."/>
            <person name="Chinwalla A."/>
            <person name="Civetta A."/>
            <person name="Clifton S.W."/>
            <person name="Comeron J.M."/>
            <person name="Costello J.C."/>
            <person name="Coyne J.A."/>
            <person name="Daub J."/>
            <person name="David R.G."/>
            <person name="Delcher A.L."/>
            <person name="Delehaunty K."/>
            <person name="Do C.B."/>
            <person name="Ebling H."/>
            <person name="Edwards K."/>
            <person name="Eickbush T."/>
            <person name="Evans J.D."/>
            <person name="Filipski A."/>
            <person name="Findeiss S."/>
            <person name="Freyhult E."/>
            <person name="Fulton L."/>
            <person name="Fulton R."/>
            <person name="Garcia A.C."/>
            <person name="Gardiner A."/>
            <person name="Garfield D.A."/>
            <person name="Garvin B.E."/>
            <person name="Gibson G."/>
            <person name="Gilbert D."/>
            <person name="Gnerre S."/>
            <person name="Godfrey J."/>
            <person name="Good R."/>
            <person name="Gotea V."/>
            <person name="Gravely B."/>
            <person name="Greenberg A.J."/>
            <person name="Griffiths-Jones S."/>
            <person name="Gross S."/>
            <person name="Guigo R."/>
            <person name="Gustafson E.A."/>
            <person name="Haerty W."/>
            <person name="Hahn M.W."/>
            <person name="Halligan D.L."/>
            <person name="Halpern A.L."/>
            <person name="Halter G.M."/>
            <person name="Han M.V."/>
            <person name="Heger A."/>
            <person name="Hillier L."/>
            <person name="Hinrichs A.S."/>
            <person name="Holmes I."/>
            <person name="Hoskins R.A."/>
            <person name="Hubisz M.J."/>
            <person name="Hultmark D."/>
            <person name="Huntley M.A."/>
            <person name="Jaffe D.B."/>
            <person name="Jagadeeshan S."/>
            <person name="Jeck W.R."/>
            <person name="Johnson J."/>
            <person name="Jones C.D."/>
            <person name="Jordan W.C."/>
            <person name="Karpen G.H."/>
            <person name="Kataoka E."/>
            <person name="Keightley P.D."/>
            <person name="Kheradpour P."/>
            <person name="Kirkness E.F."/>
            <person name="Koerich L.B."/>
            <person name="Kristiansen K."/>
            <person name="Kudrna D."/>
            <person name="Kulathinal R.J."/>
            <person name="Kumar S."/>
            <person name="Kwok R."/>
            <person name="Lander E."/>
            <person name="Langley C.H."/>
            <person name="Lapoint R."/>
            <person name="Lazzaro B.P."/>
            <person name="Lee S.J."/>
            <person name="Levesque L."/>
            <person name="Li R."/>
            <person name="Lin C.F."/>
            <person name="Lin M.F."/>
            <person name="Lindblad-Toh K."/>
            <person name="Llopart A."/>
            <person name="Long M."/>
            <person name="Low L."/>
            <person name="Lozovsky E."/>
            <person name="Lu J."/>
            <person name="Luo M."/>
            <person name="Machado C.A."/>
            <person name="Makalowski W."/>
            <person name="Marzo M."/>
            <person name="Matsuda M."/>
            <person name="Matzkin L."/>
            <person name="McAllister B."/>
            <person name="McBride C.S."/>
            <person name="McKernan B."/>
            <person name="McKernan K."/>
            <person name="Mendez-Lago M."/>
            <person name="Minx P."/>
            <person name="Mollenhauer M.U."/>
            <person name="Montooth K."/>
            <person name="Mount S.M."/>
            <person name="Mu X."/>
            <person name="Myers E."/>
            <person name="Negre B."/>
            <person name="Newfeld S."/>
            <person name="Nielsen R."/>
            <person name="Noor M.A."/>
            <person name="O'Grady P."/>
            <person name="Pachter L."/>
            <person name="Papaceit M."/>
            <person name="Parisi M.J."/>
            <person name="Parisi M."/>
            <person name="Parts L."/>
            <person name="Pedersen J.S."/>
            <person name="Pesole G."/>
            <person name="Phillippy A.M."/>
            <person name="Ponting C.P."/>
            <person name="Pop M."/>
            <person name="Porcelli D."/>
            <person name="Powell J.R."/>
            <person name="Prohaska S."/>
            <person name="Pruitt K."/>
            <person name="Puig M."/>
            <person name="Quesneville H."/>
            <person name="Ram K.R."/>
            <person name="Rand D."/>
            <person name="Rasmussen M.D."/>
            <person name="Reed L.K."/>
            <person name="Reenan R."/>
            <person name="Reily A."/>
            <person name="Remington K.A."/>
            <person name="Rieger T.T."/>
            <person name="Ritchie M.G."/>
            <person name="Robin C."/>
            <person name="Rogers Y.H."/>
            <person name="Rohde C."/>
            <person name="Rozas J."/>
            <person name="Rubenfield M.J."/>
            <person name="Ruiz A."/>
            <person name="Russo S."/>
            <person name="Salzberg S.L."/>
            <person name="Sanchez-Gracia A."/>
            <person name="Saranga D.J."/>
            <person name="Sato H."/>
            <person name="Schaeffer S.W."/>
            <person name="Schatz M.C."/>
            <person name="Schlenke T."/>
            <person name="Schwartz R."/>
            <person name="Segarra C."/>
            <person name="Singh R.S."/>
            <person name="Sirot L."/>
            <person name="Sirota M."/>
            <person name="Sisneros N.B."/>
            <person name="Smith C.D."/>
            <person name="Smith T.F."/>
            <person name="Spieth J."/>
            <person name="Stage D.E."/>
            <person name="Stark A."/>
            <person name="Stephan W."/>
            <person name="Strausberg R.L."/>
            <person name="Strempel S."/>
            <person name="Sturgill D."/>
            <person name="Sutton G."/>
            <person name="Sutton G.G."/>
            <person name="Tao W."/>
            <person name="Teichmann S."/>
            <person name="Tobari Y.N."/>
            <person name="Tomimura Y."/>
            <person name="Tsolas J.M."/>
            <person name="Valente V.L."/>
            <person name="Venter E."/>
            <person name="Venter J.C."/>
            <person name="Vicario S."/>
            <person name="Vieira F.G."/>
            <person name="Vilella A.J."/>
            <person name="Villasante A."/>
            <person name="Walenz B."/>
            <person name="Wang J."/>
            <person name="Wasserman M."/>
            <person name="Watts T."/>
            <person name="Wilson D."/>
            <person name="Wilson R.K."/>
            <person name="Wing R.A."/>
            <person name="Wolfner M.F."/>
            <person name="Wong A."/>
            <person name="Wong G.K."/>
            <person name="Wu C.I."/>
            <person name="Wu G."/>
            <person name="Yamamoto D."/>
            <person name="Yang H.P."/>
            <person name="Yang S.P."/>
            <person name="Yorke J.A."/>
            <person name="Yoshida K."/>
            <person name="Zdobnov E."/>
            <person name="Zhang P."/>
            <person name="Zhang Y."/>
            <person name="Zimin A.V."/>
            <person name="Baldwin J."/>
            <person name="Abdouelleil A."/>
            <person name="Abdulkadir J."/>
            <person name="Abebe A."/>
            <person name="Abera B."/>
            <person name="Abreu J."/>
            <person name="Acer S.C."/>
            <person name="Aftuck L."/>
            <person name="Alexander A."/>
            <person name="An P."/>
            <person name="Anderson E."/>
            <person name="Anderson S."/>
            <person name="Arachi H."/>
            <person name="Azer M."/>
            <person name="Bachantsang P."/>
            <person name="Barry A."/>
            <person name="Bayul T."/>
            <person name="Berlin A."/>
            <person name="Bessette D."/>
            <person name="Bloom T."/>
            <person name="Blye J."/>
            <person name="Boguslavskiy L."/>
            <person name="Bonnet C."/>
            <person name="Boukhgalter B."/>
            <person name="Bourzgui I."/>
            <person name="Brown A."/>
            <person name="Cahill P."/>
            <person name="Channer S."/>
            <person name="Cheshatsang Y."/>
            <person name="Chuda L."/>
            <person name="Citroen M."/>
            <person name="Collymore A."/>
            <person name="Cooke P."/>
            <person name="Costello M."/>
            <person name="D'Aco K."/>
            <person name="Daza R."/>
            <person name="De Haan G."/>
            <person name="DeGray S."/>
            <person name="DeMaso C."/>
            <person name="Dhargay N."/>
            <person name="Dooley K."/>
            <person name="Dooley E."/>
            <person name="Doricent M."/>
            <person name="Dorje P."/>
            <person name="Dorjee K."/>
            <person name="Dupes A."/>
            <person name="Elong R."/>
            <person name="Falk J."/>
            <person name="Farina A."/>
            <person name="Faro S."/>
            <person name="Ferguson D."/>
            <person name="Fisher S."/>
            <person name="Foley C.D."/>
            <person name="Franke A."/>
            <person name="Friedrich D."/>
            <person name="Gadbois L."/>
            <person name="Gearin G."/>
            <person name="Gearin C.R."/>
            <person name="Giannoukos G."/>
            <person name="Goode T."/>
            <person name="Graham J."/>
            <person name="Grandbois E."/>
            <person name="Grewal S."/>
            <person name="Gyaltsen K."/>
            <person name="Hafez N."/>
            <person name="Hagos B."/>
            <person name="Hall J."/>
            <person name="Henson C."/>
            <person name="Hollinger A."/>
            <person name="Honan T."/>
            <person name="Huard M.D."/>
            <person name="Hughes L."/>
            <person name="Hurhula B."/>
            <person name="Husby M.E."/>
            <person name="Kamat A."/>
            <person name="Kanga B."/>
            <person name="Kashin S."/>
            <person name="Khazanovich D."/>
            <person name="Kisner P."/>
            <person name="Lance K."/>
            <person name="Lara M."/>
            <person name="Lee W."/>
            <person name="Lennon N."/>
            <person name="Letendre F."/>
            <person name="LeVine R."/>
            <person name="Lipovsky A."/>
            <person name="Liu X."/>
            <person name="Liu J."/>
            <person name="Liu S."/>
            <person name="Lokyitsang T."/>
            <person name="Lokyitsang Y."/>
            <person name="Lubonja R."/>
            <person name="Lui A."/>
            <person name="MacDonald P."/>
            <person name="Magnisalis V."/>
            <person name="Maru K."/>
            <person name="Matthews C."/>
            <person name="McCusker W."/>
            <person name="McDonough S."/>
            <person name="Mehta T."/>
            <person name="Meldrim J."/>
            <person name="Meneus L."/>
            <person name="Mihai O."/>
            <person name="Mihalev A."/>
            <person name="Mihova T."/>
            <person name="Mittelman R."/>
            <person name="Mlenga V."/>
            <person name="Montmayeur A."/>
            <person name="Mulrain L."/>
            <person name="Navidi A."/>
            <person name="Naylor J."/>
            <person name="Negash T."/>
            <person name="Nguyen T."/>
            <person name="Nguyen N."/>
            <person name="Nicol R."/>
            <person name="Norbu C."/>
            <person name="Norbu N."/>
            <person name="Novod N."/>
            <person name="O'Neill B."/>
            <person name="Osman S."/>
            <person name="Markiewicz E."/>
            <person name="Oyono O.L."/>
            <person name="Patti C."/>
            <person name="Phunkhang P."/>
            <person name="Pierre F."/>
            <person name="Priest M."/>
            <person name="Raghuraman S."/>
            <person name="Rege F."/>
            <person name="Reyes R."/>
            <person name="Rise C."/>
            <person name="Rogov P."/>
            <person name="Ross K."/>
            <person name="Ryan E."/>
            <person name="Settipalli S."/>
            <person name="Shea T."/>
            <person name="Sherpa N."/>
            <person name="Shi L."/>
            <person name="Shih D."/>
            <person name="Sparrow T."/>
            <person name="Spaulding J."/>
            <person name="Stalker J."/>
            <person name="Stange-Thomann N."/>
            <person name="Stavropoulos S."/>
            <person name="Stone C."/>
            <person name="Strader C."/>
            <person name="Tesfaye S."/>
            <person name="Thomson T."/>
            <person name="Thoulutsang Y."/>
            <person name="Thoulutsang D."/>
            <person name="Topham K."/>
            <person name="Topping I."/>
            <person name="Tsamla T."/>
            <person name="Vassiliev H."/>
            <person name="Vo A."/>
            <person name="Wangchuk T."/>
            <person name="Wangdi T."/>
            <person name="Weiand M."/>
            <person name="Wilkinson J."/>
            <person name="Wilson A."/>
            <person name="Yadav S."/>
            <person name="Young G."/>
            <person name="Yu Q."/>
            <person name="Zembek L."/>
            <person name="Zhong D."/>
            <person name="Zimmer A."/>
            <person name="Zwirko Z."/>
            <person name="Jaffe D.B."/>
            <person name="Alvarez P."/>
            <person name="Brockman W."/>
            <person name="Butler J."/>
            <person name="Chin C."/>
            <person name="Gnerre S."/>
            <person name="Grabherr M."/>
            <person name="Kleber M."/>
            <person name="Mauceli E."/>
            <person name="MacCallum I."/>
        </authorList>
    </citation>
    <scope>NUCLEOTIDE SEQUENCE [LARGE SCALE GENOMIC DNA]</scope>
    <source>
        <strain evidence="5">Tucson 15081-1352.22</strain>
    </source>
</reference>
<evidence type="ECO:0008006" key="6">
    <source>
        <dbReference type="Google" id="ProtNLM"/>
    </source>
</evidence>
<dbReference type="OrthoDB" id="425555at2759"/>
<feature type="compositionally biased region" description="Basic and acidic residues" evidence="3">
    <location>
        <begin position="403"/>
        <end position="413"/>
    </location>
</feature>
<organism evidence="4 5">
    <name type="scientific">Drosophila mojavensis</name>
    <name type="common">Fruit fly</name>
    <dbReference type="NCBI Taxonomy" id="7230"/>
    <lineage>
        <taxon>Eukaryota</taxon>
        <taxon>Metazoa</taxon>
        <taxon>Ecdysozoa</taxon>
        <taxon>Arthropoda</taxon>
        <taxon>Hexapoda</taxon>
        <taxon>Insecta</taxon>
        <taxon>Pterygota</taxon>
        <taxon>Neoptera</taxon>
        <taxon>Endopterygota</taxon>
        <taxon>Diptera</taxon>
        <taxon>Brachycera</taxon>
        <taxon>Muscomorpha</taxon>
        <taxon>Ephydroidea</taxon>
        <taxon>Drosophilidae</taxon>
        <taxon>Drosophila</taxon>
    </lineage>
</organism>
<feature type="compositionally biased region" description="Acidic residues" evidence="3">
    <location>
        <begin position="466"/>
        <end position="501"/>
    </location>
</feature>
<keyword evidence="5" id="KW-1185">Reference proteome</keyword>
<dbReference type="KEGG" id="dmo:Dmoj_GI22973"/>
<proteinExistence type="inferred from homology"/>
<feature type="compositionally biased region" description="Polar residues" evidence="3">
    <location>
        <begin position="503"/>
        <end position="517"/>
    </location>
</feature>
<gene>
    <name evidence="4" type="primary">Dmoj\GI22973</name>
    <name evidence="4" type="ORF">Dmoj_GI22973</name>
</gene>
<name>B4K580_DROMO</name>
<feature type="region of interest" description="Disordered" evidence="3">
    <location>
        <begin position="116"/>
        <end position="138"/>
    </location>
</feature>
<dbReference type="AlphaFoldDB" id="B4K580"/>
<dbReference type="EMBL" id="CH933806">
    <property type="protein sequence ID" value="EDW15080.1"/>
    <property type="molecule type" value="Genomic_DNA"/>
</dbReference>
<feature type="region of interest" description="Disordered" evidence="3">
    <location>
        <begin position="403"/>
        <end position="548"/>
    </location>
</feature>
<feature type="compositionally biased region" description="Polar residues" evidence="3">
    <location>
        <begin position="125"/>
        <end position="138"/>
    </location>
</feature>
<sequence>MERPNKNKRVVRDEKQRELKLEDVVLRSLDECSTNEDKLKMLLQRHVESEKTVSRLTTEMRALQRHMECQQREKEQVQRELNKSVLMRDKLQEVCREQQRILKSVKNESMQQIKVEEERRKESQTKFQSSLNEVQKSLSKNNEENVKLRDYNIEMTKKLKLLAEQYQAREKHLEKLNEQVQLESQLHQAKLTKAQVEAAMEKEILTKENQIGLEKLLQAQRSIKDLTEREQQLKEQLNIYTAKYDEFQQSLKKSNEVFGSYKIELEKMSKHTKKIEKEALGWRQKYEKANGMVIELATEKQQRDQQAERLQKQVDQLQKLLRALQLERTTLHQTLREKNIPIPAMPQLPPEPEPIKVVPINTDSAKMELMTRNCAELKQTLANLQNQMKLLTTNDAKIAAAEAERKQAAEEQQRANNIKKNNKKKAKSKAKAAAAAAAAAAAIDGEADTPRPEPSTDGDAQAQAEADPEPEAEPELEPEPEAEAEAEGDADAECEIAEFDNVEQPQSSEASEGNCNANDADAEIVPESRQGDLASFDQSEVPELIDSK</sequence>
<dbReference type="OMA" id="YMTKYDD"/>